<reference evidence="4" key="1">
    <citation type="submission" date="2018-06" db="EMBL/GenBank/DDBJ databases">
        <authorList>
            <person name="Zhirakovskaya E."/>
        </authorList>
    </citation>
    <scope>NUCLEOTIDE SEQUENCE</scope>
</reference>
<evidence type="ECO:0000256" key="2">
    <source>
        <dbReference type="ARBA" id="ARBA00022977"/>
    </source>
</evidence>
<dbReference type="AlphaFoldDB" id="A0A3B0T0Z4"/>
<proteinExistence type="predicted"/>
<dbReference type="PANTHER" id="PTHR20857:SF15">
    <property type="entry name" value="THIAMINE-PHOSPHATE SYNTHASE"/>
    <property type="match status" value="1"/>
</dbReference>
<organism evidence="4">
    <name type="scientific">hydrothermal vent metagenome</name>
    <dbReference type="NCBI Taxonomy" id="652676"/>
    <lineage>
        <taxon>unclassified sequences</taxon>
        <taxon>metagenomes</taxon>
        <taxon>ecological metagenomes</taxon>
    </lineage>
</organism>
<dbReference type="PANTHER" id="PTHR20857">
    <property type="entry name" value="THIAMINE-PHOSPHATE PYROPHOSPHORYLASE"/>
    <property type="match status" value="1"/>
</dbReference>
<dbReference type="InterPro" id="IPR036206">
    <property type="entry name" value="ThiamineP_synth_sf"/>
</dbReference>
<feature type="domain" description="Thiamine phosphate synthase/TenI" evidence="3">
    <location>
        <begin position="30"/>
        <end position="206"/>
    </location>
</feature>
<comment type="pathway">
    <text evidence="1">Cofactor biosynthesis; thiamine diphosphate biosynthesis.</text>
</comment>
<name>A0A3B0T0Z4_9ZZZZ</name>
<dbReference type="InterPro" id="IPR013785">
    <property type="entry name" value="Aldolase_TIM"/>
</dbReference>
<sequence>MTLTDMAERLNQVFRQKESKSGRKLPPGFFITDQQAAPFPEKIISTLPTGFGVIFRDYDHPARAALGKSLAGLCRQRGLVFLVAGDAMLASGLDADGIHLPEAMMDQVSQIRQDHPDRIITTSCHNPDSVRRAASLPLDAILIAPVFPTQSHPETVSGAQATLGLSGVLNMTSQTTLPLYGLGGITVANADDLMVTGLAGIAAIRGFRA</sequence>
<gene>
    <name evidence="4" type="ORF">MNBD_ALPHA01-501</name>
</gene>
<dbReference type="GO" id="GO:0004789">
    <property type="term" value="F:thiamine-phosphate diphosphorylase activity"/>
    <property type="evidence" value="ECO:0007669"/>
    <property type="project" value="TreeGrafter"/>
</dbReference>
<evidence type="ECO:0000259" key="3">
    <source>
        <dbReference type="Pfam" id="PF02581"/>
    </source>
</evidence>
<dbReference type="Pfam" id="PF02581">
    <property type="entry name" value="TMP-TENI"/>
    <property type="match status" value="1"/>
</dbReference>
<dbReference type="EMBL" id="UOEJ01000258">
    <property type="protein sequence ID" value="VAW07027.1"/>
    <property type="molecule type" value="Genomic_DNA"/>
</dbReference>
<dbReference type="SUPFAM" id="SSF51391">
    <property type="entry name" value="Thiamin phosphate synthase"/>
    <property type="match status" value="1"/>
</dbReference>
<dbReference type="GO" id="GO:0009228">
    <property type="term" value="P:thiamine biosynthetic process"/>
    <property type="evidence" value="ECO:0007669"/>
    <property type="project" value="UniProtKB-KW"/>
</dbReference>
<dbReference type="GO" id="GO:0005737">
    <property type="term" value="C:cytoplasm"/>
    <property type="evidence" value="ECO:0007669"/>
    <property type="project" value="TreeGrafter"/>
</dbReference>
<accession>A0A3B0T0Z4</accession>
<evidence type="ECO:0000256" key="1">
    <source>
        <dbReference type="ARBA" id="ARBA00004948"/>
    </source>
</evidence>
<dbReference type="InterPro" id="IPR022998">
    <property type="entry name" value="ThiamineP_synth_TenI"/>
</dbReference>
<evidence type="ECO:0000313" key="4">
    <source>
        <dbReference type="EMBL" id="VAW07027.1"/>
    </source>
</evidence>
<dbReference type="Gene3D" id="3.20.20.70">
    <property type="entry name" value="Aldolase class I"/>
    <property type="match status" value="1"/>
</dbReference>
<keyword evidence="2" id="KW-0784">Thiamine biosynthesis</keyword>
<dbReference type="CDD" id="cd00564">
    <property type="entry name" value="TMP_TenI"/>
    <property type="match status" value="1"/>
</dbReference>
<protein>
    <recommendedName>
        <fullName evidence="3">Thiamine phosphate synthase/TenI domain-containing protein</fullName>
    </recommendedName>
</protein>